<keyword evidence="4" id="KW-0479">Metal-binding</keyword>
<keyword evidence="5" id="KW-0862">Zinc</keyword>
<feature type="compositionally biased region" description="Polar residues" evidence="13">
    <location>
        <begin position="1175"/>
        <end position="1189"/>
    </location>
</feature>
<keyword evidence="16" id="KW-1185">Reference proteome</keyword>
<feature type="compositionally biased region" description="Low complexity" evidence="13">
    <location>
        <begin position="1090"/>
        <end position="1104"/>
    </location>
</feature>
<keyword evidence="8" id="KW-0010">Activator</keyword>
<dbReference type="GO" id="GO:0003712">
    <property type="term" value="F:transcription coregulator activity"/>
    <property type="evidence" value="ECO:0007669"/>
    <property type="project" value="InterPro"/>
</dbReference>
<dbReference type="SUPFAM" id="SSF56784">
    <property type="entry name" value="HAD-like"/>
    <property type="match status" value="1"/>
</dbReference>
<reference evidence="15 16" key="1">
    <citation type="submission" date="2015-04" db="EMBL/GenBank/DDBJ databases">
        <authorList>
            <person name="Heijne W.H."/>
            <person name="Fedorova N.D."/>
            <person name="Nierman W.C."/>
            <person name="Vollebregt A.W."/>
            <person name="Zhao Z."/>
            <person name="Wu L."/>
            <person name="Kumar M."/>
            <person name="Stam H."/>
            <person name="van den Berg M.A."/>
            <person name="Pel H.J."/>
        </authorList>
    </citation>
    <scope>NUCLEOTIDE SEQUENCE [LARGE SCALE GENOMIC DNA]</scope>
    <source>
        <strain evidence="15 16">CBS 393.64</strain>
    </source>
</reference>
<feature type="compositionally biased region" description="Basic and acidic residues" evidence="13">
    <location>
        <begin position="1427"/>
        <end position="1436"/>
    </location>
</feature>
<keyword evidence="7" id="KW-0238">DNA-binding</keyword>
<comment type="caution">
    <text evidence="15">The sequence shown here is derived from an EMBL/GenBank/DDBJ whole genome shotgun (WGS) entry which is preliminary data.</text>
</comment>
<proteinExistence type="inferred from homology"/>
<feature type="region of interest" description="Disordered" evidence="13">
    <location>
        <begin position="1427"/>
        <end position="1486"/>
    </location>
</feature>
<feature type="coiled-coil region" evidence="12">
    <location>
        <begin position="190"/>
        <end position="217"/>
    </location>
</feature>
<dbReference type="InterPro" id="IPR007219">
    <property type="entry name" value="XnlR_reg_dom"/>
</dbReference>
<evidence type="ECO:0000256" key="12">
    <source>
        <dbReference type="SAM" id="Coils"/>
    </source>
</evidence>
<dbReference type="GO" id="GO:0016592">
    <property type="term" value="C:mediator complex"/>
    <property type="evidence" value="ECO:0007669"/>
    <property type="project" value="InterPro"/>
</dbReference>
<dbReference type="SFLD" id="SFLDS00003">
    <property type="entry name" value="Haloacid_Dehalogenase"/>
    <property type="match status" value="1"/>
</dbReference>
<evidence type="ECO:0000256" key="11">
    <source>
        <dbReference type="ARBA" id="ARBA00032018"/>
    </source>
</evidence>
<keyword evidence="9" id="KW-0804">Transcription</keyword>
<evidence type="ECO:0000256" key="2">
    <source>
        <dbReference type="ARBA" id="ARBA00009259"/>
    </source>
</evidence>
<dbReference type="GO" id="GO:0045944">
    <property type="term" value="P:positive regulation of transcription by RNA polymerase II"/>
    <property type="evidence" value="ECO:0007669"/>
    <property type="project" value="TreeGrafter"/>
</dbReference>
<evidence type="ECO:0000256" key="8">
    <source>
        <dbReference type="ARBA" id="ARBA00023159"/>
    </source>
</evidence>
<dbReference type="PANTHER" id="PTHR47782:SF8">
    <property type="entry name" value="ZN(II)2CYS6 TRANSCRIPTION FACTOR (EUROFUNG)"/>
    <property type="match status" value="1"/>
</dbReference>
<accession>A0A0F4YY48</accession>
<dbReference type="OrthoDB" id="5416384at2759"/>
<keyword evidence="10" id="KW-0539">Nucleus</keyword>
<dbReference type="GO" id="GO:0006351">
    <property type="term" value="P:DNA-templated transcription"/>
    <property type="evidence" value="ECO:0007669"/>
    <property type="project" value="InterPro"/>
</dbReference>
<dbReference type="GeneID" id="25315108"/>
<organism evidence="15 16">
    <name type="scientific">Rasamsonia emersonii (strain ATCC 16479 / CBS 393.64 / IMI 116815)</name>
    <dbReference type="NCBI Taxonomy" id="1408163"/>
    <lineage>
        <taxon>Eukaryota</taxon>
        <taxon>Fungi</taxon>
        <taxon>Dikarya</taxon>
        <taxon>Ascomycota</taxon>
        <taxon>Pezizomycotina</taxon>
        <taxon>Eurotiomycetes</taxon>
        <taxon>Eurotiomycetidae</taxon>
        <taxon>Eurotiales</taxon>
        <taxon>Trichocomaceae</taxon>
        <taxon>Rasamsonia</taxon>
    </lineage>
</organism>
<dbReference type="GO" id="GO:0043565">
    <property type="term" value="F:sequence-specific DNA binding"/>
    <property type="evidence" value="ECO:0007669"/>
    <property type="project" value="TreeGrafter"/>
</dbReference>
<dbReference type="InterPro" id="IPR013942">
    <property type="entry name" value="Mediator_Med19_fun"/>
</dbReference>
<dbReference type="Pfam" id="PF00702">
    <property type="entry name" value="Hydrolase"/>
    <property type="match status" value="1"/>
</dbReference>
<dbReference type="InterPro" id="IPR052202">
    <property type="entry name" value="Yeast_MetPath_Reg"/>
</dbReference>
<feature type="compositionally biased region" description="Low complexity" evidence="13">
    <location>
        <begin position="150"/>
        <end position="162"/>
    </location>
</feature>
<sequence length="1910" mass="208133">MAAAPRERFAICLPVLTGLRRSSSSPRFLPAHNGYRRPQLLRLAARVSRTASTHCPWVARGRAARAVLQNPERTPFSPTTPPTPAALDWEKLPSPCPSLPVACALRQFSSDQAPPSPQCSLSTCQPPPEDPCQISLSRIDVQGTAMADQRSPPSSRPNFSNPWKPAPSSKGSSDVPDGRIAYTLTACIRCRQLRERARALEKEIAAAEKEIQHTADAELMVRGAGRIKFHPNDEPRYLGPSSGIAITRLVMEMAKQNTDSKSIKDVVPEITAQEIRDMFTKESSKPTSKVVPRRSGLRERQARMKLTATAGQAMLPTLHEPTFRQDVEDVFNGSTDPVKNFQLRMVIAISMQKISPDYAGLADSYYLAALPYLEASLKRMDLSSLQCLVLIAQYSLVTPTRTAAYWVVGLAVKLAQELRITEEATITKSPTGEPLNFLEIDMRRRLSWIVFSMEFGLSHSLGRPNAFCISHDHVDVKWFELVDDRFITPQGVLPGSKPVMAKCIAIHFFKMRLLQAEIRRTLYLNKRETPVDDQDPWFAQMLAKIDHWVASCPKNDAGSGLNESWFQGRRNTMIVMLFRPSPQIPEPSVNAARRCYDASVFNVGLQREQIATGSIDLTWAFTQSLFMAINTILWSLSYPEIRKEHPIEEVQSYLQVALEGVALAAERWPGVESALHLYKSLITACLKAYDTGESFVVHSPSNHPSPASAQDVTTPPNMSSPSSSTTTSFYPMHNAKSTGPSVSDGESYGTISRGPSAEPPPQFPPATTPSAPATQPLPKTLHLPQEVLPPHLQQGPPTQPLQESLYNLQPYAPAPASYSQANFDPTTPFNAFPSVLPGLPGWDPNYTAASTTASHLAYVDATVDPMLWLGSIGDQYSQYSNQPFPGRGRTLSQQEQIELMDSLEDNIPDVSAQLLDQTAIFYHSETLLRLMRSAGKIVVLVELVRSRTLLSNGVHDGSIDFTLAAERARLASLAVKLSPAAAHVTAGQPARGEAPLPAASRPALPNRAAALDTPGAVTCRGLCSPLPSSNYLLVTSLPPSSHQRASPIPQHLDRLLLRPSPIDVPPANTPSARRFSSVECRLLLRCLEARPSGPLSPSSPPVESLKANPSPPSSTAYNPQTPTSPPLMSVGAQSYASNFANSQTSPSHTTSQGQPLSSPPSSTPMSTQLSQPPTVSTTNSFPTPASSVSGHLVSATSADDLDSADKSSSGWRHSGASMNATNTADPMDLGQSEHRRSDHDRQWPGADSGSTNMEGRPMVHDEDMMDVDQKAGASTNRGDPSIESLQQDIGTAFHLCKTLPTISGPDPSLDLVSLYGLAPIGKSVMRADPVTGEKINRLRKSYEGKLKGLGLSGRNKPVKHEPGTPGGLRQLTMWPEEEWQNQKVIGKEIKVADVDSALHKLQMRAMKMEPGTVPNHEYWEDVLGHEKPSKHADAGKKAAATPAAPRQPVQANGTTPAAAAEPERTRPSRGKKRHYDDNSFVGYGEGYADDDDEGAFYSSEDKKKKRKKSDIGVLQDHMSKVSPPIPERSGTYGVGICHVFCFRVAEDRPVAGEKLLLRDDAVSSLQFTRRPDGHHHIDGAETIILYATQVSCLGMISFHFAGCPLCPAPVLSSGDKGIYNIALCCTIIMAQSSQQKRPFSSFRLLSFDIYGTLIDWETGILDALEPLRSRLPDGHPLRSDGLGLGAKFNAHEKRIQAAQPSLTYDAVLREAYVALAGELDALPDNDSGDVDAEGTAFAASIARWPAFPDTVPAMRKLKKLGYKLVPLSNVDRASFGKTLAGPLAGLKEPLSPDSDVPLDPFFDAIYTAQDIGSYKPDRRNFEYLIEHVQREFGVAKHEILHVAQSLFHDHEPAKAVGLESVWIARGDKDGESGMGGKVEEYVNTGRVAFGWKYRSLGEFADAVEKELRGD</sequence>
<dbReference type="InterPro" id="IPR036412">
    <property type="entry name" value="HAD-like_sf"/>
</dbReference>
<evidence type="ECO:0000256" key="1">
    <source>
        <dbReference type="ARBA" id="ARBA00004123"/>
    </source>
</evidence>
<evidence type="ECO:0000313" key="15">
    <source>
        <dbReference type="EMBL" id="KKA23207.1"/>
    </source>
</evidence>
<gene>
    <name evidence="15" type="ORF">T310_2757</name>
</gene>
<feature type="region of interest" description="Disordered" evidence="13">
    <location>
        <begin position="1347"/>
        <end position="1369"/>
    </location>
</feature>
<evidence type="ECO:0000256" key="9">
    <source>
        <dbReference type="ARBA" id="ARBA00023163"/>
    </source>
</evidence>
<dbReference type="Pfam" id="PF08633">
    <property type="entry name" value="Rox3"/>
    <property type="match status" value="1"/>
</dbReference>
<evidence type="ECO:0000256" key="13">
    <source>
        <dbReference type="SAM" id="MobiDB-lite"/>
    </source>
</evidence>
<evidence type="ECO:0000256" key="6">
    <source>
        <dbReference type="ARBA" id="ARBA00023015"/>
    </source>
</evidence>
<evidence type="ECO:0000256" key="3">
    <source>
        <dbReference type="ARBA" id="ARBA00019615"/>
    </source>
</evidence>
<dbReference type="RefSeq" id="XP_013329819.1">
    <property type="nucleotide sequence ID" value="XM_013474365.1"/>
</dbReference>
<feature type="compositionally biased region" description="Low complexity" evidence="13">
    <location>
        <begin position="698"/>
        <end position="728"/>
    </location>
</feature>
<dbReference type="GO" id="GO:0000981">
    <property type="term" value="F:DNA-binding transcription factor activity, RNA polymerase II-specific"/>
    <property type="evidence" value="ECO:0007669"/>
    <property type="project" value="TreeGrafter"/>
</dbReference>
<evidence type="ECO:0000256" key="5">
    <source>
        <dbReference type="ARBA" id="ARBA00022833"/>
    </source>
</evidence>
<evidence type="ECO:0000259" key="14">
    <source>
        <dbReference type="SMART" id="SM00906"/>
    </source>
</evidence>
<feature type="compositionally biased region" description="Pro residues" evidence="13">
    <location>
        <begin position="757"/>
        <end position="767"/>
    </location>
</feature>
<protein>
    <recommendedName>
        <fullName evidence="3">Mediator of RNA polymerase II transcription subunit 19</fullName>
    </recommendedName>
    <alternativeName>
        <fullName evidence="11">Mediator complex subunit 19</fullName>
    </alternativeName>
</protein>
<evidence type="ECO:0000256" key="10">
    <source>
        <dbReference type="ARBA" id="ARBA00023242"/>
    </source>
</evidence>
<name>A0A0F4YY48_RASE3</name>
<feature type="compositionally biased region" description="Low complexity" evidence="13">
    <location>
        <begin position="1163"/>
        <end position="1174"/>
    </location>
</feature>
<dbReference type="CDD" id="cd12148">
    <property type="entry name" value="fungal_TF_MHR"/>
    <property type="match status" value="1"/>
</dbReference>
<feature type="region of interest" description="Disordered" evidence="13">
    <location>
        <begin position="143"/>
        <end position="175"/>
    </location>
</feature>
<dbReference type="SFLD" id="SFLDG01129">
    <property type="entry name" value="C1.5:_HAD__Beta-PGM__Phosphata"/>
    <property type="match status" value="1"/>
</dbReference>
<dbReference type="PANTHER" id="PTHR47782">
    <property type="entry name" value="ZN(II)2CYS6 TRANSCRIPTION FACTOR (EUROFUNG)-RELATED"/>
    <property type="match status" value="1"/>
</dbReference>
<dbReference type="Gene3D" id="1.10.150.750">
    <property type="match status" value="1"/>
</dbReference>
<dbReference type="STRING" id="1408163.A0A0F4YY48"/>
<comment type="similarity">
    <text evidence="2">Belongs to the Mediator complex subunit 19 family.</text>
</comment>
<feature type="domain" description="Xylanolytic transcriptional activator regulatory" evidence="14">
    <location>
        <begin position="404"/>
        <end position="485"/>
    </location>
</feature>
<feature type="compositionally biased region" description="Polar residues" evidence="13">
    <location>
        <begin position="1131"/>
        <end position="1148"/>
    </location>
</feature>
<dbReference type="InterPro" id="IPR023214">
    <property type="entry name" value="HAD_sf"/>
</dbReference>
<dbReference type="GO" id="GO:0008270">
    <property type="term" value="F:zinc ion binding"/>
    <property type="evidence" value="ECO:0007669"/>
    <property type="project" value="InterPro"/>
</dbReference>
<comment type="subcellular location">
    <subcellularLocation>
        <location evidence="1">Nucleus</location>
    </subcellularLocation>
</comment>
<evidence type="ECO:0000256" key="7">
    <source>
        <dbReference type="ARBA" id="ARBA00023125"/>
    </source>
</evidence>
<dbReference type="Proteomes" id="UP000053958">
    <property type="component" value="Unassembled WGS sequence"/>
</dbReference>
<feature type="compositionally biased region" description="Basic and acidic residues" evidence="13">
    <location>
        <begin position="1231"/>
        <end position="1242"/>
    </location>
</feature>
<dbReference type="EMBL" id="LASV01000108">
    <property type="protein sequence ID" value="KKA23207.1"/>
    <property type="molecule type" value="Genomic_DNA"/>
</dbReference>
<feature type="region of interest" description="Disordered" evidence="13">
    <location>
        <begin position="698"/>
        <end position="778"/>
    </location>
</feature>
<keyword evidence="12" id="KW-0175">Coiled coil</keyword>
<dbReference type="Pfam" id="PF04082">
    <property type="entry name" value="Fungal_trans"/>
    <property type="match status" value="1"/>
</dbReference>
<dbReference type="Gene3D" id="3.40.50.1000">
    <property type="entry name" value="HAD superfamily/HAD-like"/>
    <property type="match status" value="1"/>
</dbReference>
<evidence type="ECO:0000313" key="16">
    <source>
        <dbReference type="Proteomes" id="UP000053958"/>
    </source>
</evidence>
<feature type="region of interest" description="Disordered" evidence="13">
    <location>
        <begin position="1090"/>
        <end position="1258"/>
    </location>
</feature>
<keyword evidence="6" id="KW-0805">Transcription regulation</keyword>
<feature type="compositionally biased region" description="Low complexity" evidence="13">
    <location>
        <begin position="768"/>
        <end position="778"/>
    </location>
</feature>
<dbReference type="SMART" id="SM00906">
    <property type="entry name" value="Fungal_trans"/>
    <property type="match status" value="1"/>
</dbReference>
<evidence type="ECO:0000256" key="4">
    <source>
        <dbReference type="ARBA" id="ARBA00022723"/>
    </source>
</evidence>